<dbReference type="PANTHER" id="PTHR33067:SF9">
    <property type="entry name" value="RNA-DIRECTED DNA POLYMERASE"/>
    <property type="match status" value="1"/>
</dbReference>
<comment type="caution">
    <text evidence="1">The sequence shown here is derived from an EMBL/GenBank/DDBJ whole genome shotgun (WGS) entry which is preliminary data.</text>
</comment>
<gene>
    <name evidence="1" type="ORF">Tci_001630</name>
</gene>
<organism evidence="1">
    <name type="scientific">Tanacetum cinerariifolium</name>
    <name type="common">Dalmatian daisy</name>
    <name type="synonym">Chrysanthemum cinerariifolium</name>
    <dbReference type="NCBI Taxonomy" id="118510"/>
    <lineage>
        <taxon>Eukaryota</taxon>
        <taxon>Viridiplantae</taxon>
        <taxon>Streptophyta</taxon>
        <taxon>Embryophyta</taxon>
        <taxon>Tracheophyta</taxon>
        <taxon>Spermatophyta</taxon>
        <taxon>Magnoliopsida</taxon>
        <taxon>eudicotyledons</taxon>
        <taxon>Gunneridae</taxon>
        <taxon>Pentapetalae</taxon>
        <taxon>asterids</taxon>
        <taxon>campanulids</taxon>
        <taxon>Asterales</taxon>
        <taxon>Asteraceae</taxon>
        <taxon>Asteroideae</taxon>
        <taxon>Anthemideae</taxon>
        <taxon>Anthemidinae</taxon>
        <taxon>Tanacetum</taxon>
    </lineage>
</organism>
<dbReference type="Gene3D" id="2.40.70.10">
    <property type="entry name" value="Acid Proteases"/>
    <property type="match status" value="1"/>
</dbReference>
<dbReference type="EMBL" id="BKCJ010000088">
    <property type="protein sequence ID" value="GEU29652.1"/>
    <property type="molecule type" value="Genomic_DNA"/>
</dbReference>
<keyword evidence="1" id="KW-0808">Transferase</keyword>
<evidence type="ECO:0000313" key="1">
    <source>
        <dbReference type="EMBL" id="GEU29652.1"/>
    </source>
</evidence>
<dbReference type="InterPro" id="IPR021109">
    <property type="entry name" value="Peptidase_aspartic_dom_sf"/>
</dbReference>
<dbReference type="AlphaFoldDB" id="A0A699GK33"/>
<dbReference type="GO" id="GO:0003964">
    <property type="term" value="F:RNA-directed DNA polymerase activity"/>
    <property type="evidence" value="ECO:0007669"/>
    <property type="project" value="UniProtKB-KW"/>
</dbReference>
<sequence>MIEKIRPMKPKQRKNRLLLNQLNPINHRSMHTNQNSITSICLCKEKMEECYAKFIDMIKEVRINVLLVDILARMPNYGKFLKDLVSNKSKMEQLSAAFLNEECSDIIQNKLPPKIGVAENMLVQVERFVFPLDFVILEMKEDNKVHLILGRLFLHTADAIIRVKSKELNLRIEADDQAIQTILLGLLEDIYAAVDSYETAQEIWLRVQQMMKGSDIGIQEKKAKLFNEWERFTSNEGESIESICHTIKLCDQNPYMVT</sequence>
<name>A0A699GK33_TANCI</name>
<reference evidence="1" key="1">
    <citation type="journal article" date="2019" name="Sci. Rep.">
        <title>Draft genome of Tanacetum cinerariifolium, the natural source of mosquito coil.</title>
        <authorList>
            <person name="Yamashiro T."/>
            <person name="Shiraishi A."/>
            <person name="Satake H."/>
            <person name="Nakayama K."/>
        </authorList>
    </citation>
    <scope>NUCLEOTIDE SEQUENCE</scope>
</reference>
<protein>
    <submittedName>
        <fullName evidence="1">Reverse transcriptase domain-containing protein</fullName>
    </submittedName>
</protein>
<keyword evidence="1" id="KW-0695">RNA-directed DNA polymerase</keyword>
<keyword evidence="1" id="KW-0548">Nucleotidyltransferase</keyword>
<accession>A0A699GK33</accession>
<proteinExistence type="predicted"/>
<dbReference type="PANTHER" id="PTHR33067">
    <property type="entry name" value="RNA-DIRECTED DNA POLYMERASE-RELATED"/>
    <property type="match status" value="1"/>
</dbReference>